<sequence>MKNYDKIKLFGIQEEFLVVCLSILCAFGIPPAAFLILLSGLFYEMNNSRIQDKELFRCRME</sequence>
<accession>A0A1J1HTB2</accession>
<organism evidence="2 3">
    <name type="scientific">Clunio marinus</name>
    <dbReference type="NCBI Taxonomy" id="568069"/>
    <lineage>
        <taxon>Eukaryota</taxon>
        <taxon>Metazoa</taxon>
        <taxon>Ecdysozoa</taxon>
        <taxon>Arthropoda</taxon>
        <taxon>Hexapoda</taxon>
        <taxon>Insecta</taxon>
        <taxon>Pterygota</taxon>
        <taxon>Neoptera</taxon>
        <taxon>Endopterygota</taxon>
        <taxon>Diptera</taxon>
        <taxon>Nematocera</taxon>
        <taxon>Chironomoidea</taxon>
        <taxon>Chironomidae</taxon>
        <taxon>Clunio</taxon>
    </lineage>
</organism>
<feature type="transmembrane region" description="Helical" evidence="1">
    <location>
        <begin position="16"/>
        <end position="43"/>
    </location>
</feature>
<gene>
    <name evidence="2" type="ORF">CLUMA_CG004492</name>
</gene>
<dbReference type="AlphaFoldDB" id="A0A1J1HTB2"/>
<evidence type="ECO:0000256" key="1">
    <source>
        <dbReference type="SAM" id="Phobius"/>
    </source>
</evidence>
<name>A0A1J1HTB2_9DIPT</name>
<protein>
    <submittedName>
        <fullName evidence="2">CLUMA_CG004492, isoform A</fullName>
    </submittedName>
</protein>
<evidence type="ECO:0000313" key="2">
    <source>
        <dbReference type="EMBL" id="CRK90802.1"/>
    </source>
</evidence>
<dbReference type="EMBL" id="CVRI01000020">
    <property type="protein sequence ID" value="CRK90802.1"/>
    <property type="molecule type" value="Genomic_DNA"/>
</dbReference>
<reference evidence="2 3" key="1">
    <citation type="submission" date="2015-04" db="EMBL/GenBank/DDBJ databases">
        <authorList>
            <person name="Syromyatnikov M.Y."/>
            <person name="Popov V.N."/>
        </authorList>
    </citation>
    <scope>NUCLEOTIDE SEQUENCE [LARGE SCALE GENOMIC DNA]</scope>
</reference>
<keyword evidence="1" id="KW-1133">Transmembrane helix</keyword>
<dbReference type="Proteomes" id="UP000183832">
    <property type="component" value="Unassembled WGS sequence"/>
</dbReference>
<keyword evidence="3" id="KW-1185">Reference proteome</keyword>
<proteinExistence type="predicted"/>
<keyword evidence="1" id="KW-0472">Membrane</keyword>
<evidence type="ECO:0000313" key="3">
    <source>
        <dbReference type="Proteomes" id="UP000183832"/>
    </source>
</evidence>
<keyword evidence="1" id="KW-0812">Transmembrane</keyword>